<sequence length="477" mass="51843">MYMDKELATAGYGHASVSARLDRLPPTRYFRGLVARIAVGGWFEFYELFMAAYVSLGLIHSGLYRATTASLFDINGFASFLGSFFAGMFLGTVALGGITDRYGRRAVFTAAMVIYSIATFIAAFQTSPELLDVWRFVAGAGIGVQLLTVDTYISELTPYKTRGRYMAFSILVILTSVPVVAVLAYGLVPRTVLGLEGWRWVMIIGSAGAIAIWFVRRGLPESPRWLESKGRDQEAHAIVDAIEARVVAETGRPLAAPQVDAAASADPHGHASGKDKGSWGEIWKGRYLPRTIMLSLFNFCQTFGVYGFGSWVPVLLFSKGITITHSLLYTMVIAFATPLGAIGAVTFAERLERKWQLVGCALVVAAAGLLFGQAREPAMILICGSAVTIANNWLIGIFHTYQAELYPTRIRARAVGFVFSWSRVSSIFVGFWVAALLKHSGVTAVFVLISSAMLVIVVMVGLLGPKTNGVRLEELSQ</sequence>
<feature type="transmembrane region" description="Helical" evidence="7">
    <location>
        <begin position="165"/>
        <end position="185"/>
    </location>
</feature>
<dbReference type="RefSeq" id="WP_219803539.1">
    <property type="nucleotide sequence ID" value="NZ_CP080096.1"/>
</dbReference>
<keyword evidence="10" id="KW-1185">Reference proteome</keyword>
<dbReference type="Gene3D" id="1.20.1250.20">
    <property type="entry name" value="MFS general substrate transporter like domains"/>
    <property type="match status" value="1"/>
</dbReference>
<dbReference type="PROSITE" id="PS50850">
    <property type="entry name" value="MFS"/>
    <property type="match status" value="1"/>
</dbReference>
<feature type="transmembrane region" description="Helical" evidence="7">
    <location>
        <begin position="355"/>
        <end position="372"/>
    </location>
</feature>
<protein>
    <submittedName>
        <fullName evidence="9">MFS transporter</fullName>
    </submittedName>
</protein>
<evidence type="ECO:0000256" key="3">
    <source>
        <dbReference type="ARBA" id="ARBA00022448"/>
    </source>
</evidence>
<dbReference type="CDD" id="cd17316">
    <property type="entry name" value="MFS_SV2_like"/>
    <property type="match status" value="1"/>
</dbReference>
<evidence type="ECO:0000256" key="4">
    <source>
        <dbReference type="ARBA" id="ARBA00022692"/>
    </source>
</evidence>
<organism evidence="9 10">
    <name type="scientific">Paraburkholderia edwinii</name>
    <dbReference type="NCBI Taxonomy" id="2861782"/>
    <lineage>
        <taxon>Bacteria</taxon>
        <taxon>Pseudomonadati</taxon>
        <taxon>Pseudomonadota</taxon>
        <taxon>Betaproteobacteria</taxon>
        <taxon>Burkholderiales</taxon>
        <taxon>Burkholderiaceae</taxon>
        <taxon>Paraburkholderia</taxon>
    </lineage>
</organism>
<feature type="transmembrane region" description="Helical" evidence="7">
    <location>
        <begin position="197"/>
        <end position="215"/>
    </location>
</feature>
<evidence type="ECO:0000256" key="6">
    <source>
        <dbReference type="ARBA" id="ARBA00023136"/>
    </source>
</evidence>
<keyword evidence="6 7" id="KW-0472">Membrane</keyword>
<feature type="transmembrane region" description="Helical" evidence="7">
    <location>
        <begin position="378"/>
        <end position="401"/>
    </location>
</feature>
<feature type="transmembrane region" description="Helical" evidence="7">
    <location>
        <begin position="133"/>
        <end position="153"/>
    </location>
</feature>
<dbReference type="PANTHER" id="PTHR23511">
    <property type="entry name" value="SYNAPTIC VESICLE GLYCOPROTEIN 2"/>
    <property type="match status" value="1"/>
</dbReference>
<evidence type="ECO:0000256" key="1">
    <source>
        <dbReference type="ARBA" id="ARBA00004141"/>
    </source>
</evidence>
<feature type="transmembrane region" description="Helical" evidence="7">
    <location>
        <begin position="413"/>
        <end position="435"/>
    </location>
</feature>
<evidence type="ECO:0000313" key="9">
    <source>
        <dbReference type="EMBL" id="QYD73685.1"/>
    </source>
</evidence>
<feature type="transmembrane region" description="Helical" evidence="7">
    <location>
        <begin position="441"/>
        <end position="463"/>
    </location>
</feature>
<gene>
    <name evidence="9" type="ORF">KZJ38_29215</name>
</gene>
<feature type="transmembrane region" description="Helical" evidence="7">
    <location>
        <begin position="326"/>
        <end position="348"/>
    </location>
</feature>
<dbReference type="Pfam" id="PF00083">
    <property type="entry name" value="Sugar_tr"/>
    <property type="match status" value="1"/>
</dbReference>
<dbReference type="EMBL" id="CP080096">
    <property type="protein sequence ID" value="QYD73685.1"/>
    <property type="molecule type" value="Genomic_DNA"/>
</dbReference>
<proteinExistence type="inferred from homology"/>
<feature type="domain" description="Major facilitator superfamily (MFS) profile" evidence="8">
    <location>
        <begin position="33"/>
        <end position="468"/>
    </location>
</feature>
<keyword evidence="5 7" id="KW-1133">Transmembrane helix</keyword>
<feature type="transmembrane region" description="Helical" evidence="7">
    <location>
        <begin position="107"/>
        <end position="127"/>
    </location>
</feature>
<comment type="similarity">
    <text evidence="2">Belongs to the major facilitator superfamily. Sugar transporter (TC 2.A.1.1) family.</text>
</comment>
<dbReference type="InterPro" id="IPR005829">
    <property type="entry name" value="Sugar_transporter_CS"/>
</dbReference>
<dbReference type="InterPro" id="IPR036259">
    <property type="entry name" value="MFS_trans_sf"/>
</dbReference>
<evidence type="ECO:0000259" key="8">
    <source>
        <dbReference type="PROSITE" id="PS50850"/>
    </source>
</evidence>
<feature type="transmembrane region" description="Helical" evidence="7">
    <location>
        <begin position="292"/>
        <end position="314"/>
    </location>
</feature>
<evidence type="ECO:0000256" key="5">
    <source>
        <dbReference type="ARBA" id="ARBA00022989"/>
    </source>
</evidence>
<comment type="subcellular location">
    <subcellularLocation>
        <location evidence="1">Membrane</location>
        <topology evidence="1">Multi-pass membrane protein</topology>
    </subcellularLocation>
</comment>
<keyword evidence="4 7" id="KW-0812">Transmembrane</keyword>
<keyword evidence="3" id="KW-0813">Transport</keyword>
<dbReference type="PROSITE" id="PS00217">
    <property type="entry name" value="SUGAR_TRANSPORT_2"/>
    <property type="match status" value="1"/>
</dbReference>
<dbReference type="InterPro" id="IPR020846">
    <property type="entry name" value="MFS_dom"/>
</dbReference>
<feature type="transmembrane region" description="Helical" evidence="7">
    <location>
        <begin position="33"/>
        <end position="54"/>
    </location>
</feature>
<evidence type="ECO:0000313" key="10">
    <source>
        <dbReference type="Proteomes" id="UP000826462"/>
    </source>
</evidence>
<evidence type="ECO:0000256" key="7">
    <source>
        <dbReference type="SAM" id="Phobius"/>
    </source>
</evidence>
<evidence type="ECO:0000256" key="2">
    <source>
        <dbReference type="ARBA" id="ARBA00010992"/>
    </source>
</evidence>
<name>A0ABX8V2H5_9BURK</name>
<dbReference type="InterPro" id="IPR005828">
    <property type="entry name" value="MFS_sugar_transport-like"/>
</dbReference>
<reference evidence="9 10" key="1">
    <citation type="submission" date="2021-07" db="EMBL/GenBank/DDBJ databases">
        <title>Paraburkholderia edwinii protects Aspergillus sp. from phenazines by acting as a toxin sponge.</title>
        <authorList>
            <person name="Dahlstrom K.M."/>
            <person name="Newman D.K."/>
        </authorList>
    </citation>
    <scope>NUCLEOTIDE SEQUENCE [LARGE SCALE GENOMIC DNA]</scope>
    <source>
        <strain evidence="9 10">Pe01</strain>
    </source>
</reference>
<dbReference type="PANTHER" id="PTHR23511:SF34">
    <property type="entry name" value="SYNAPTIC VESICLE GLYCOPROTEIN 2"/>
    <property type="match status" value="1"/>
</dbReference>
<feature type="transmembrane region" description="Helical" evidence="7">
    <location>
        <begin position="74"/>
        <end position="95"/>
    </location>
</feature>
<dbReference type="Proteomes" id="UP000826462">
    <property type="component" value="Chromosome 2"/>
</dbReference>
<accession>A0ABX8V2H5</accession>
<dbReference type="SUPFAM" id="SSF103473">
    <property type="entry name" value="MFS general substrate transporter"/>
    <property type="match status" value="1"/>
</dbReference>